<dbReference type="Gene3D" id="3.40.50.10490">
    <property type="entry name" value="Glucose-6-phosphate isomerase like protein, domain 1"/>
    <property type="match status" value="1"/>
</dbReference>
<dbReference type="RefSeq" id="WP_377240677.1">
    <property type="nucleotide sequence ID" value="NZ_JBHLXP010000001.1"/>
</dbReference>
<keyword evidence="3" id="KW-1185">Reference proteome</keyword>
<dbReference type="SUPFAM" id="SSF53697">
    <property type="entry name" value="SIS domain"/>
    <property type="match status" value="1"/>
</dbReference>
<comment type="caution">
    <text evidence="2">The sequence shown here is derived from an EMBL/GenBank/DDBJ whole genome shotgun (WGS) entry which is preliminary data.</text>
</comment>
<dbReference type="Proteomes" id="UP001589813">
    <property type="component" value="Unassembled WGS sequence"/>
</dbReference>
<sequence length="196" mass="21242">MQEHIRQLFSENIQTMIATGEALAGPIETAALTIVHALINDRKVLCAGEGAANALSGHFARLLLDQFETERPCLPACALSNDSCGLVHLSQQQDFLARQVRALGQEGDILLVLSLSGDENSLIRAVEAALTKDMTVIALTVDNNGELSGLLGNSDVELRVPAHRPARVYECYAFLLHCVVELIDNTLFPQQDVDPI</sequence>
<dbReference type="CDD" id="cd05006">
    <property type="entry name" value="SIS_GmhA"/>
    <property type="match status" value="1"/>
</dbReference>
<dbReference type="PANTHER" id="PTHR30390:SF6">
    <property type="entry name" value="DNAA INITIATOR-ASSOCIATING PROTEIN DIAA"/>
    <property type="match status" value="1"/>
</dbReference>
<dbReference type="InterPro" id="IPR050099">
    <property type="entry name" value="SIS_GmhA/DiaA_subfam"/>
</dbReference>
<reference evidence="2 3" key="1">
    <citation type="submission" date="2024-09" db="EMBL/GenBank/DDBJ databases">
        <authorList>
            <person name="Sun Q."/>
            <person name="Mori K."/>
        </authorList>
    </citation>
    <scope>NUCLEOTIDE SEQUENCE [LARGE SCALE GENOMIC DNA]</scope>
    <source>
        <strain evidence="2 3">KCTC 23315</strain>
    </source>
</reference>
<gene>
    <name evidence="2" type="ORF">ACFFJP_03770</name>
</gene>
<protein>
    <submittedName>
        <fullName evidence="2">SIS domain-containing protein</fullName>
    </submittedName>
</protein>
<proteinExistence type="predicted"/>
<dbReference type="EMBL" id="JBHLXP010000001">
    <property type="protein sequence ID" value="MFC0047409.1"/>
    <property type="molecule type" value="Genomic_DNA"/>
</dbReference>
<dbReference type="InterPro" id="IPR035461">
    <property type="entry name" value="GmhA/DiaA"/>
</dbReference>
<dbReference type="Pfam" id="PF13580">
    <property type="entry name" value="SIS_2"/>
    <property type="match status" value="1"/>
</dbReference>
<dbReference type="InterPro" id="IPR046348">
    <property type="entry name" value="SIS_dom_sf"/>
</dbReference>
<organism evidence="2 3">
    <name type="scientific">Rheinheimera tilapiae</name>
    <dbReference type="NCBI Taxonomy" id="875043"/>
    <lineage>
        <taxon>Bacteria</taxon>
        <taxon>Pseudomonadati</taxon>
        <taxon>Pseudomonadota</taxon>
        <taxon>Gammaproteobacteria</taxon>
        <taxon>Chromatiales</taxon>
        <taxon>Chromatiaceae</taxon>
        <taxon>Rheinheimera</taxon>
    </lineage>
</organism>
<dbReference type="InterPro" id="IPR001347">
    <property type="entry name" value="SIS_dom"/>
</dbReference>
<evidence type="ECO:0000313" key="2">
    <source>
        <dbReference type="EMBL" id="MFC0047409.1"/>
    </source>
</evidence>
<name>A0ABV6BAJ5_9GAMM</name>
<evidence type="ECO:0000259" key="1">
    <source>
        <dbReference type="PROSITE" id="PS51464"/>
    </source>
</evidence>
<evidence type="ECO:0000313" key="3">
    <source>
        <dbReference type="Proteomes" id="UP001589813"/>
    </source>
</evidence>
<dbReference type="PANTHER" id="PTHR30390">
    <property type="entry name" value="SEDOHEPTULOSE 7-PHOSPHATE ISOMERASE / DNAA INITIATOR-ASSOCIATING FACTOR FOR REPLICATION INITIATION"/>
    <property type="match status" value="1"/>
</dbReference>
<dbReference type="PROSITE" id="PS51464">
    <property type="entry name" value="SIS"/>
    <property type="match status" value="1"/>
</dbReference>
<feature type="domain" description="SIS" evidence="1">
    <location>
        <begin position="34"/>
        <end position="189"/>
    </location>
</feature>
<accession>A0ABV6BAJ5</accession>